<dbReference type="RefSeq" id="WP_011640658.1">
    <property type="nucleotide sequence ID" value="NC_008346.1"/>
</dbReference>
<dbReference type="KEGG" id="swo:Swol_1246"/>
<dbReference type="STRING" id="335541.Swol_1246"/>
<dbReference type="AlphaFoldDB" id="Q0AXJ9"/>
<evidence type="ECO:0000313" key="1">
    <source>
        <dbReference type="EMBL" id="ABI68555.1"/>
    </source>
</evidence>
<gene>
    <name evidence="1" type="ordered locus">Swol_1246</name>
</gene>
<dbReference type="OrthoDB" id="2081580at2"/>
<sequence length="132" mass="15639">MEENIFDSFGIPPTVFGTKEWQDIEKKENTLGADMLLAEIIEKRIWSNEEILWVMKRLIFFYGKKDKLLKKAPVERLFMNMVDILRAFYVILDISNPELDDNMRSYISAKLADATWGINLRTREYLEKLKDN</sequence>
<protein>
    <submittedName>
        <fullName evidence="1">Uncharacterized protein</fullName>
    </submittedName>
</protein>
<reference evidence="2" key="1">
    <citation type="journal article" date="2010" name="Environ. Microbiol.">
        <title>The genome of Syntrophomonas wolfei: new insights into syntrophic metabolism and biohydrogen production.</title>
        <authorList>
            <person name="Sieber J.R."/>
            <person name="Sims D.R."/>
            <person name="Han C."/>
            <person name="Kim E."/>
            <person name="Lykidis A."/>
            <person name="Lapidus A.L."/>
            <person name="McDonnald E."/>
            <person name="Rohlin L."/>
            <person name="Culley D.E."/>
            <person name="Gunsalus R."/>
            <person name="McInerney M.J."/>
        </authorList>
    </citation>
    <scope>NUCLEOTIDE SEQUENCE [LARGE SCALE GENOMIC DNA]</scope>
    <source>
        <strain evidence="2">DSM 2245B / Goettingen</strain>
    </source>
</reference>
<organism evidence="1 2">
    <name type="scientific">Syntrophomonas wolfei subsp. wolfei (strain DSM 2245B / Goettingen)</name>
    <dbReference type="NCBI Taxonomy" id="335541"/>
    <lineage>
        <taxon>Bacteria</taxon>
        <taxon>Bacillati</taxon>
        <taxon>Bacillota</taxon>
        <taxon>Clostridia</taxon>
        <taxon>Eubacteriales</taxon>
        <taxon>Syntrophomonadaceae</taxon>
        <taxon>Syntrophomonas</taxon>
    </lineage>
</organism>
<name>Q0AXJ9_SYNWW</name>
<accession>Q0AXJ9</accession>
<proteinExistence type="predicted"/>
<dbReference type="HOGENOM" id="CLU_1916058_0_0_9"/>
<evidence type="ECO:0000313" key="2">
    <source>
        <dbReference type="Proteomes" id="UP000001968"/>
    </source>
</evidence>
<keyword evidence="2" id="KW-1185">Reference proteome</keyword>
<dbReference type="Proteomes" id="UP000001968">
    <property type="component" value="Chromosome"/>
</dbReference>
<dbReference type="EMBL" id="CP000448">
    <property type="protein sequence ID" value="ABI68555.1"/>
    <property type="molecule type" value="Genomic_DNA"/>
</dbReference>
<dbReference type="eggNOG" id="ENOG5030UGE">
    <property type="taxonomic scope" value="Bacteria"/>
</dbReference>